<evidence type="ECO:0000313" key="2">
    <source>
        <dbReference type="Proteomes" id="UP000007148"/>
    </source>
</evidence>
<dbReference type="SUPFAM" id="SSF56784">
    <property type="entry name" value="HAD-like"/>
    <property type="match status" value="1"/>
</dbReference>
<dbReference type="PANTHER" id="PTHR14269">
    <property type="entry name" value="CDP-DIACYLGLYCEROL--GLYCEROL-3-PHOSPHATE 3-PHOSPHATIDYLTRANSFERASE-RELATED"/>
    <property type="match status" value="1"/>
</dbReference>
<protein>
    <recommendedName>
        <fullName evidence="3">Cat eye syndrome critical region protein 5</fullName>
    </recommendedName>
</protein>
<dbReference type="InterPro" id="IPR050324">
    <property type="entry name" value="CDP-alcohol_PTase-I"/>
</dbReference>
<dbReference type="InterPro" id="IPR023214">
    <property type="entry name" value="HAD_sf"/>
</dbReference>
<dbReference type="AlphaFoldDB" id="G4TJR6"/>
<keyword evidence="2" id="KW-1185">Reference proteome</keyword>
<accession>G4TJR6</accession>
<dbReference type="Proteomes" id="UP000007148">
    <property type="component" value="Unassembled WGS sequence"/>
</dbReference>
<evidence type="ECO:0008006" key="3">
    <source>
        <dbReference type="Google" id="ProtNLM"/>
    </source>
</evidence>
<dbReference type="STRING" id="1109443.G4TJR6"/>
<dbReference type="InParanoid" id="G4TJR6"/>
<dbReference type="GO" id="GO:0005739">
    <property type="term" value="C:mitochondrion"/>
    <property type="evidence" value="ECO:0007669"/>
    <property type="project" value="TreeGrafter"/>
</dbReference>
<dbReference type="GO" id="GO:0046474">
    <property type="term" value="P:glycerophospholipid biosynthetic process"/>
    <property type="evidence" value="ECO:0007669"/>
    <property type="project" value="TreeGrafter"/>
</dbReference>
<dbReference type="HOGENOM" id="CLU_030880_3_1_1"/>
<evidence type="ECO:0000313" key="1">
    <source>
        <dbReference type="EMBL" id="CCA71559.1"/>
    </source>
</evidence>
<proteinExistence type="predicted"/>
<dbReference type="InterPro" id="IPR036412">
    <property type="entry name" value="HAD-like_sf"/>
</dbReference>
<dbReference type="PANTHER" id="PTHR14269:SF57">
    <property type="entry name" value="SUPERFAMILY HYDROLASE, PUTATIVE (AFU_ORTHOLOGUE AFUA_2G02580)-RELATED"/>
    <property type="match status" value="1"/>
</dbReference>
<dbReference type="Pfam" id="PF13242">
    <property type="entry name" value="Hydrolase_like"/>
    <property type="match status" value="1"/>
</dbReference>
<dbReference type="Pfam" id="PF13344">
    <property type="entry name" value="Hydrolase_6"/>
    <property type="match status" value="1"/>
</dbReference>
<dbReference type="OMA" id="WPFHDLT"/>
<dbReference type="NCBIfam" id="TIGR01456">
    <property type="entry name" value="CECR5"/>
    <property type="match status" value="1"/>
</dbReference>
<dbReference type="Gene3D" id="3.40.50.1000">
    <property type="entry name" value="HAD superfamily/HAD-like"/>
    <property type="match status" value="2"/>
</dbReference>
<dbReference type="InterPro" id="IPR006357">
    <property type="entry name" value="HAD-SF_hydro_IIA"/>
</dbReference>
<sequence length="389" mass="44331">MATRPYFHNLRIKGIRGCSQRPNFVRYTSNLTRSTSRSPPTAAFAFDIDGVLTQGSYVLPEARRILRYLDGENEWNKKFPFILMTNGGGKPEEERCRELSERLQSKIDLSMFVQSHTVLSSPVLPYLSRYRDRAVMVLGGVGDTCRKIAEGYGYQNVVIPADVLAWNPDLWPFYKLRDEEKAYVRRDFDFSTTPIEAVFVFHDPRNWALDVQITLDILRYGSKGRPAFTRSNDTPHSHVHADPLDAVELVFCNPDLIWRGAYFRPRLGQGAFREAFQGVYKALEPKQYPYKQLGKPTRETYHHAESLLLERAQEIRRFSAAEMHNISKRNIYMIGDNPESDIAGANAAGWQSVLVHTGVYSPSDGVPTHKPTFQARDVEEAVHNVLSTA</sequence>
<reference evidence="1 2" key="1">
    <citation type="journal article" date="2011" name="PLoS Pathog.">
        <title>Endophytic Life Strategies Decoded by Genome and Transcriptome Analyses of the Mutualistic Root Symbiont Piriformospora indica.</title>
        <authorList>
            <person name="Zuccaro A."/>
            <person name="Lahrmann U."/>
            <person name="Guldener U."/>
            <person name="Langen G."/>
            <person name="Pfiffi S."/>
            <person name="Biedenkopf D."/>
            <person name="Wong P."/>
            <person name="Samans B."/>
            <person name="Grimm C."/>
            <person name="Basiewicz M."/>
            <person name="Murat C."/>
            <person name="Martin F."/>
            <person name="Kogel K.H."/>
        </authorList>
    </citation>
    <scope>NUCLEOTIDE SEQUENCE [LARGE SCALE GENOMIC DNA]</scope>
    <source>
        <strain evidence="1 2">DSM 11827</strain>
    </source>
</reference>
<dbReference type="OrthoDB" id="10251048at2759"/>
<dbReference type="FunCoup" id="G4TJR6">
    <property type="interactions" value="216"/>
</dbReference>
<organism evidence="1 2">
    <name type="scientific">Serendipita indica (strain DSM 11827)</name>
    <name type="common">Root endophyte fungus</name>
    <name type="synonym">Piriformospora indica</name>
    <dbReference type="NCBI Taxonomy" id="1109443"/>
    <lineage>
        <taxon>Eukaryota</taxon>
        <taxon>Fungi</taxon>
        <taxon>Dikarya</taxon>
        <taxon>Basidiomycota</taxon>
        <taxon>Agaricomycotina</taxon>
        <taxon>Agaricomycetes</taxon>
        <taxon>Sebacinales</taxon>
        <taxon>Serendipitaceae</taxon>
        <taxon>Serendipita</taxon>
    </lineage>
</organism>
<dbReference type="NCBIfam" id="TIGR01460">
    <property type="entry name" value="HAD-SF-IIA"/>
    <property type="match status" value="1"/>
</dbReference>
<comment type="caution">
    <text evidence="1">The sequence shown here is derived from an EMBL/GenBank/DDBJ whole genome shotgun (WGS) entry which is preliminary data.</text>
</comment>
<dbReference type="InterPro" id="IPR006353">
    <property type="entry name" value="HAD-SF_hydro_IIA_CECR5"/>
</dbReference>
<dbReference type="EMBL" id="CAFZ01000125">
    <property type="protein sequence ID" value="CCA71559.1"/>
    <property type="molecule type" value="Genomic_DNA"/>
</dbReference>
<name>G4TJR6_SERID</name>
<dbReference type="eggNOG" id="KOG1618">
    <property type="taxonomic scope" value="Eukaryota"/>
</dbReference>
<gene>
    <name evidence="1" type="ORF">PIIN_05496</name>
</gene>